<evidence type="ECO:0000313" key="2">
    <source>
        <dbReference type="EMBL" id="MBM7694116.1"/>
    </source>
</evidence>
<evidence type="ECO:0000313" key="3">
    <source>
        <dbReference type="Proteomes" id="UP000823486"/>
    </source>
</evidence>
<proteinExistence type="predicted"/>
<feature type="compositionally biased region" description="Basic and acidic residues" evidence="1">
    <location>
        <begin position="21"/>
        <end position="65"/>
    </location>
</feature>
<evidence type="ECO:0000256" key="1">
    <source>
        <dbReference type="SAM" id="MobiDB-lite"/>
    </source>
</evidence>
<dbReference type="RefSeq" id="WP_204545780.1">
    <property type="nucleotide sequence ID" value="NZ_JAFBFI010000018.1"/>
</dbReference>
<accession>A0ABS2QLR9</accession>
<comment type="caution">
    <text evidence="2">The sequence shown here is derived from an EMBL/GenBank/DDBJ whole genome shotgun (WGS) entry which is preliminary data.</text>
</comment>
<name>A0ABS2QLR9_9BACI</name>
<protein>
    <recommendedName>
        <fullName evidence="4">DUF4025 domain-containing protein</fullName>
    </recommendedName>
</protein>
<feature type="region of interest" description="Disordered" evidence="1">
    <location>
        <begin position="1"/>
        <end position="65"/>
    </location>
</feature>
<sequence>MSKPFYEAAKDSTGQNTSSKPGHEYAAEMNKDSNTEDHPLGNKDLYEKMGDNPDGNKIKEDYQGE</sequence>
<gene>
    <name evidence="2" type="ORF">JOC77_003560</name>
</gene>
<dbReference type="Proteomes" id="UP000823486">
    <property type="component" value="Unassembled WGS sequence"/>
</dbReference>
<reference evidence="2 3" key="1">
    <citation type="submission" date="2021-01" db="EMBL/GenBank/DDBJ databases">
        <title>Genomic Encyclopedia of Type Strains, Phase IV (KMG-IV): sequencing the most valuable type-strain genomes for metagenomic binning, comparative biology and taxonomic classification.</title>
        <authorList>
            <person name="Goeker M."/>
        </authorList>
    </citation>
    <scope>NUCLEOTIDE SEQUENCE [LARGE SCALE GENOMIC DNA]</scope>
    <source>
        <strain evidence="2 3">DSM 105482</strain>
    </source>
</reference>
<dbReference type="EMBL" id="JAFBFI010000018">
    <property type="protein sequence ID" value="MBM7694116.1"/>
    <property type="molecule type" value="Genomic_DNA"/>
</dbReference>
<keyword evidence="3" id="KW-1185">Reference proteome</keyword>
<evidence type="ECO:0008006" key="4">
    <source>
        <dbReference type="Google" id="ProtNLM"/>
    </source>
</evidence>
<organism evidence="2 3">
    <name type="scientific">Peribacillus deserti</name>
    <dbReference type="NCBI Taxonomy" id="673318"/>
    <lineage>
        <taxon>Bacteria</taxon>
        <taxon>Bacillati</taxon>
        <taxon>Bacillota</taxon>
        <taxon>Bacilli</taxon>
        <taxon>Bacillales</taxon>
        <taxon>Bacillaceae</taxon>
        <taxon>Peribacillus</taxon>
    </lineage>
</organism>